<dbReference type="InterPro" id="IPR014710">
    <property type="entry name" value="RmlC-like_jellyroll"/>
</dbReference>
<gene>
    <name evidence="3" type="ORF">HUG20_02085</name>
</gene>
<dbReference type="KEGG" id="scib:HUG20_02085"/>
<dbReference type="EMBL" id="CP054706">
    <property type="protein sequence ID" value="QQK78811.1"/>
    <property type="molecule type" value="Genomic_DNA"/>
</dbReference>
<accession>A0A7T6Z8B9</accession>
<dbReference type="AlphaFoldDB" id="A0A7T6Z8B9"/>
<dbReference type="SUPFAM" id="SSF51182">
    <property type="entry name" value="RmlC-like cupins"/>
    <property type="match status" value="1"/>
</dbReference>
<proteinExistence type="predicted"/>
<evidence type="ECO:0000313" key="4">
    <source>
        <dbReference type="Proteomes" id="UP000595349"/>
    </source>
</evidence>
<sequence>MNVKNIHDAKIYDEHRLGKQTLFEAGKSKAILFTFMPGQELPAHGHPHAQAYLLILEGNGICQIDETEHAIRTGDALHCDKTQTIRLENTGDEAMSVYVVLAREPEMER</sequence>
<reference evidence="3 4" key="1">
    <citation type="submission" date="2020-06" db="EMBL/GenBank/DDBJ databases">
        <title>Genomic analysis of Salicibibacter sp. NKC21-4.</title>
        <authorList>
            <person name="Oh Y.J."/>
        </authorList>
    </citation>
    <scope>NUCLEOTIDE SEQUENCE [LARGE SCALE GENOMIC DNA]</scope>
    <source>
        <strain evidence="3 4">NKC21-4</strain>
    </source>
</reference>
<dbReference type="PANTHER" id="PTHR35848">
    <property type="entry name" value="OXALATE-BINDING PROTEIN"/>
    <property type="match status" value="1"/>
</dbReference>
<evidence type="ECO:0000256" key="1">
    <source>
        <dbReference type="ARBA" id="ARBA00022723"/>
    </source>
</evidence>
<dbReference type="PANTHER" id="PTHR35848:SF6">
    <property type="entry name" value="CUPIN TYPE-2 DOMAIN-CONTAINING PROTEIN"/>
    <property type="match status" value="1"/>
</dbReference>
<keyword evidence="4" id="KW-1185">Reference proteome</keyword>
<keyword evidence="1" id="KW-0479">Metal-binding</keyword>
<dbReference type="InterPro" id="IPR051610">
    <property type="entry name" value="GPI/OXD"/>
</dbReference>
<organism evidence="3 4">
    <name type="scientific">Salicibibacter cibi</name>
    <dbReference type="NCBI Taxonomy" id="2743001"/>
    <lineage>
        <taxon>Bacteria</taxon>
        <taxon>Bacillati</taxon>
        <taxon>Bacillota</taxon>
        <taxon>Bacilli</taxon>
        <taxon>Bacillales</taxon>
        <taxon>Bacillaceae</taxon>
        <taxon>Salicibibacter</taxon>
    </lineage>
</organism>
<dbReference type="RefSeq" id="WP_200087482.1">
    <property type="nucleotide sequence ID" value="NZ_CP054706.1"/>
</dbReference>
<protein>
    <submittedName>
        <fullName evidence="3">Cupin domain-containing protein</fullName>
    </submittedName>
</protein>
<dbReference type="Gene3D" id="2.60.120.10">
    <property type="entry name" value="Jelly Rolls"/>
    <property type="match status" value="1"/>
</dbReference>
<dbReference type="Proteomes" id="UP000595349">
    <property type="component" value="Chromosome"/>
</dbReference>
<evidence type="ECO:0000259" key="2">
    <source>
        <dbReference type="Pfam" id="PF07883"/>
    </source>
</evidence>
<name>A0A7T6Z8B9_9BACI</name>
<dbReference type="InterPro" id="IPR013096">
    <property type="entry name" value="Cupin_2"/>
</dbReference>
<dbReference type="InterPro" id="IPR011051">
    <property type="entry name" value="RmlC_Cupin_sf"/>
</dbReference>
<dbReference type="GO" id="GO:0046872">
    <property type="term" value="F:metal ion binding"/>
    <property type="evidence" value="ECO:0007669"/>
    <property type="project" value="UniProtKB-KW"/>
</dbReference>
<evidence type="ECO:0000313" key="3">
    <source>
        <dbReference type="EMBL" id="QQK78811.1"/>
    </source>
</evidence>
<dbReference type="Pfam" id="PF07883">
    <property type="entry name" value="Cupin_2"/>
    <property type="match status" value="1"/>
</dbReference>
<feature type="domain" description="Cupin type-2" evidence="2">
    <location>
        <begin position="32"/>
        <end position="100"/>
    </location>
</feature>